<accession>A0A1U7JKI5</accession>
<dbReference type="PANTHER" id="PTHR43527:SF2">
    <property type="entry name" value="4-DIPHOSPHOCYTIDYL-2-C-METHYL-D-ERYTHRITOL KINASE, CHLOROPLASTIC"/>
    <property type="match status" value="1"/>
</dbReference>
<dbReference type="AlphaFoldDB" id="A0A1U7JKI5"/>
<dbReference type="RefSeq" id="WP_028480263.1">
    <property type="nucleotide sequence ID" value="NZ_LVVZ01000005.1"/>
</dbReference>
<evidence type="ECO:0000259" key="11">
    <source>
        <dbReference type="Pfam" id="PF00288"/>
    </source>
</evidence>
<dbReference type="EC" id="2.7.1.148" evidence="2 10"/>
<comment type="caution">
    <text evidence="13">The sequence shown here is derived from an EMBL/GenBank/DDBJ whole genome shotgun (WGS) entry which is preliminary data.</text>
</comment>
<dbReference type="UniPathway" id="UPA00056">
    <property type="reaction ID" value="UER00094"/>
</dbReference>
<evidence type="ECO:0000256" key="3">
    <source>
        <dbReference type="ARBA" id="ARBA00017473"/>
    </source>
</evidence>
<evidence type="ECO:0000259" key="12">
    <source>
        <dbReference type="Pfam" id="PF08544"/>
    </source>
</evidence>
<dbReference type="InterPro" id="IPR013750">
    <property type="entry name" value="GHMP_kinase_C_dom"/>
</dbReference>
<keyword evidence="6 10" id="KW-0418">Kinase</keyword>
<dbReference type="InterPro" id="IPR020568">
    <property type="entry name" value="Ribosomal_Su5_D2-typ_SF"/>
</dbReference>
<keyword evidence="5 10" id="KW-0547">Nucleotide-binding</keyword>
<evidence type="ECO:0000256" key="2">
    <source>
        <dbReference type="ARBA" id="ARBA00012052"/>
    </source>
</evidence>
<keyword evidence="8 10" id="KW-0414">Isoprene biosynthesis</keyword>
<organism evidence="13 14">
    <name type="scientific">Pseudovibrio exalbescens</name>
    <dbReference type="NCBI Taxonomy" id="197461"/>
    <lineage>
        <taxon>Bacteria</taxon>
        <taxon>Pseudomonadati</taxon>
        <taxon>Pseudomonadota</taxon>
        <taxon>Alphaproteobacteria</taxon>
        <taxon>Hyphomicrobiales</taxon>
        <taxon>Stappiaceae</taxon>
        <taxon>Pseudovibrio</taxon>
    </lineage>
</organism>
<evidence type="ECO:0000256" key="10">
    <source>
        <dbReference type="HAMAP-Rule" id="MF_00061"/>
    </source>
</evidence>
<dbReference type="InterPro" id="IPR004424">
    <property type="entry name" value="IspE"/>
</dbReference>
<comment type="pathway">
    <text evidence="10">Isoprenoid biosynthesis; isopentenyl diphosphate biosynthesis via DXP pathway; isopentenyl diphosphate from 1-deoxy-D-xylulose 5-phosphate: step 3/6.</text>
</comment>
<name>A0A1U7JKI5_9HYPH</name>
<dbReference type="GO" id="GO:0050515">
    <property type="term" value="F:4-(cytidine 5'-diphospho)-2-C-methyl-D-erythritol kinase activity"/>
    <property type="evidence" value="ECO:0007669"/>
    <property type="project" value="UniProtKB-UniRule"/>
</dbReference>
<evidence type="ECO:0000256" key="7">
    <source>
        <dbReference type="ARBA" id="ARBA00022840"/>
    </source>
</evidence>
<dbReference type="InterPro" id="IPR036554">
    <property type="entry name" value="GHMP_kinase_C_sf"/>
</dbReference>
<feature type="domain" description="GHMP kinase N-terminal" evidence="11">
    <location>
        <begin position="85"/>
        <end position="160"/>
    </location>
</feature>
<evidence type="ECO:0000256" key="4">
    <source>
        <dbReference type="ARBA" id="ARBA00022679"/>
    </source>
</evidence>
<evidence type="ECO:0000313" key="14">
    <source>
        <dbReference type="Proteomes" id="UP000185783"/>
    </source>
</evidence>
<comment type="function">
    <text evidence="10">Catalyzes the phosphorylation of the position 2 hydroxy group of 4-diphosphocytidyl-2C-methyl-D-erythritol.</text>
</comment>
<dbReference type="Pfam" id="PF00288">
    <property type="entry name" value="GHMP_kinases_N"/>
    <property type="match status" value="1"/>
</dbReference>
<proteinExistence type="inferred from homology"/>
<evidence type="ECO:0000256" key="1">
    <source>
        <dbReference type="ARBA" id="ARBA00009684"/>
    </source>
</evidence>
<gene>
    <name evidence="10" type="primary">ispE</name>
    <name evidence="13" type="ORF">A3843_02540</name>
</gene>
<dbReference type="GO" id="GO:0016114">
    <property type="term" value="P:terpenoid biosynthetic process"/>
    <property type="evidence" value="ECO:0007669"/>
    <property type="project" value="UniProtKB-UniRule"/>
</dbReference>
<feature type="active site" evidence="10">
    <location>
        <position position="27"/>
    </location>
</feature>
<comment type="catalytic activity">
    <reaction evidence="10">
        <text>4-CDP-2-C-methyl-D-erythritol + ATP = 4-CDP-2-C-methyl-D-erythritol 2-phosphate + ADP + H(+)</text>
        <dbReference type="Rhea" id="RHEA:18437"/>
        <dbReference type="ChEBI" id="CHEBI:15378"/>
        <dbReference type="ChEBI" id="CHEBI:30616"/>
        <dbReference type="ChEBI" id="CHEBI:57823"/>
        <dbReference type="ChEBI" id="CHEBI:57919"/>
        <dbReference type="ChEBI" id="CHEBI:456216"/>
        <dbReference type="EC" id="2.7.1.148"/>
    </reaction>
</comment>
<protein>
    <recommendedName>
        <fullName evidence="3 10">4-diphosphocytidyl-2-C-methyl-D-erythritol kinase</fullName>
        <shortName evidence="10">CMK</shortName>
        <ecNumber evidence="2 10">2.7.1.148</ecNumber>
    </recommendedName>
    <alternativeName>
        <fullName evidence="9 10">4-(cytidine-5'-diphospho)-2-C-methyl-D-erythritol kinase</fullName>
    </alternativeName>
</protein>
<evidence type="ECO:0000256" key="6">
    <source>
        <dbReference type="ARBA" id="ARBA00022777"/>
    </source>
</evidence>
<feature type="active site" evidence="10">
    <location>
        <position position="155"/>
    </location>
</feature>
<dbReference type="SUPFAM" id="SSF54211">
    <property type="entry name" value="Ribosomal protein S5 domain 2-like"/>
    <property type="match status" value="1"/>
</dbReference>
<dbReference type="Gene3D" id="3.30.230.10">
    <property type="match status" value="1"/>
</dbReference>
<dbReference type="InterPro" id="IPR014721">
    <property type="entry name" value="Ribsml_uS5_D2-typ_fold_subgr"/>
</dbReference>
<keyword evidence="14" id="KW-1185">Reference proteome</keyword>
<dbReference type="Gene3D" id="3.30.70.890">
    <property type="entry name" value="GHMP kinase, C-terminal domain"/>
    <property type="match status" value="1"/>
</dbReference>
<dbReference type="PANTHER" id="PTHR43527">
    <property type="entry name" value="4-DIPHOSPHOCYTIDYL-2-C-METHYL-D-ERYTHRITOL KINASE, CHLOROPLASTIC"/>
    <property type="match status" value="1"/>
</dbReference>
<evidence type="ECO:0000313" key="13">
    <source>
        <dbReference type="EMBL" id="OKL45239.1"/>
    </source>
</evidence>
<evidence type="ECO:0000256" key="8">
    <source>
        <dbReference type="ARBA" id="ARBA00023229"/>
    </source>
</evidence>
<dbReference type="GO" id="GO:0005524">
    <property type="term" value="F:ATP binding"/>
    <property type="evidence" value="ECO:0007669"/>
    <property type="project" value="UniProtKB-UniRule"/>
</dbReference>
<evidence type="ECO:0000256" key="9">
    <source>
        <dbReference type="ARBA" id="ARBA00032554"/>
    </source>
</evidence>
<dbReference type="OrthoDB" id="9809438at2"/>
<evidence type="ECO:0000256" key="5">
    <source>
        <dbReference type="ARBA" id="ARBA00022741"/>
    </source>
</evidence>
<dbReference type="Proteomes" id="UP000185783">
    <property type="component" value="Unassembled WGS sequence"/>
</dbReference>
<keyword evidence="7 10" id="KW-0067">ATP-binding</keyword>
<reference evidence="13 14" key="1">
    <citation type="submission" date="2016-03" db="EMBL/GenBank/DDBJ databases">
        <title>Genome sequence of Nesiotobacter sp. nov., a moderately halophilic alphaproteobacterium isolated from the Yellow Sea, China.</title>
        <authorList>
            <person name="Zhang G."/>
            <person name="Zhang R."/>
        </authorList>
    </citation>
    <scope>NUCLEOTIDE SEQUENCE [LARGE SCALE GENOMIC DNA]</scope>
    <source>
        <strain evidence="13 14">WB1-6</strain>
    </source>
</reference>
<dbReference type="Pfam" id="PF08544">
    <property type="entry name" value="GHMP_kinases_C"/>
    <property type="match status" value="1"/>
</dbReference>
<dbReference type="SUPFAM" id="SSF55060">
    <property type="entry name" value="GHMP Kinase, C-terminal domain"/>
    <property type="match status" value="1"/>
</dbReference>
<feature type="domain" description="GHMP kinase C-terminal" evidence="12">
    <location>
        <begin position="228"/>
        <end position="291"/>
    </location>
</feature>
<dbReference type="NCBIfam" id="TIGR00154">
    <property type="entry name" value="ispE"/>
    <property type="match status" value="1"/>
</dbReference>
<dbReference type="NCBIfam" id="NF011202">
    <property type="entry name" value="PRK14608.1"/>
    <property type="match status" value="1"/>
</dbReference>
<dbReference type="InterPro" id="IPR006204">
    <property type="entry name" value="GHMP_kinase_N_dom"/>
</dbReference>
<keyword evidence="4 10" id="KW-0808">Transferase</keyword>
<dbReference type="EMBL" id="LVVZ01000005">
    <property type="protein sequence ID" value="OKL45239.1"/>
    <property type="molecule type" value="Genomic_DNA"/>
</dbReference>
<sequence length="302" mass="32369">MNADSATGFSSKPIDIASPVVEMARAKVNLALHVTGQRDDGYHTLDSLVVFPEYGDELRLTPADDMALHVSGPFASGLGSNTSANLAMKAAWLMAESVPGNRSARIELEKRLPIAAGIGGGSADAAATLRALGRLWDVHPSSHNLEKLALRLGADVPMCFTEKHSRVRGIGEQIETTPPFPKGAIVLVNPGVKLETPDVFKALAKKNNSPLPALPEKWTGIQNFANWLKGCRNDLQAPAQSMVPEIAEVISLLDTQWETLLARMSGSGPTCFALCATLSDAQAVAERIKEHRPGWWVQAACY</sequence>
<dbReference type="GO" id="GO:0019288">
    <property type="term" value="P:isopentenyl diphosphate biosynthetic process, methylerythritol 4-phosphate pathway"/>
    <property type="evidence" value="ECO:0007669"/>
    <property type="project" value="UniProtKB-UniRule"/>
</dbReference>
<dbReference type="PIRSF" id="PIRSF010376">
    <property type="entry name" value="IspE"/>
    <property type="match status" value="1"/>
</dbReference>
<feature type="binding site" evidence="10">
    <location>
        <begin position="113"/>
        <end position="123"/>
    </location>
    <ligand>
        <name>ATP</name>
        <dbReference type="ChEBI" id="CHEBI:30616"/>
    </ligand>
</feature>
<dbReference type="STRING" id="197461.A3843_02540"/>
<dbReference type="HAMAP" id="MF_00061">
    <property type="entry name" value="IspE"/>
    <property type="match status" value="1"/>
</dbReference>
<comment type="similarity">
    <text evidence="1 10">Belongs to the GHMP kinase family. IspE subfamily.</text>
</comment>